<dbReference type="Gene3D" id="1.10.3090.10">
    <property type="entry name" value="cca-adding enzyme, domain 2"/>
    <property type="match status" value="1"/>
</dbReference>
<dbReference type="GO" id="GO:0000049">
    <property type="term" value="F:tRNA binding"/>
    <property type="evidence" value="ECO:0007669"/>
    <property type="project" value="TreeGrafter"/>
</dbReference>
<dbReference type="GO" id="GO:0016779">
    <property type="term" value="F:nucleotidyltransferase activity"/>
    <property type="evidence" value="ECO:0007669"/>
    <property type="project" value="UniProtKB-KW"/>
</dbReference>
<dbReference type="Gene3D" id="3.30.460.10">
    <property type="entry name" value="Beta Polymerase, domain 2"/>
    <property type="match status" value="1"/>
</dbReference>
<keyword evidence="9" id="KW-0175">Coiled coil</keyword>
<evidence type="ECO:0000256" key="3">
    <source>
        <dbReference type="ARBA" id="ARBA00022694"/>
    </source>
</evidence>
<comment type="similarity">
    <text evidence="8">Belongs to the tRNA nucleotidyltransferase/poly(A) polymerase family.</text>
</comment>
<dbReference type="PANTHER" id="PTHR46173">
    <property type="entry name" value="CCA TRNA NUCLEOTIDYLTRANSFERASE 1, MITOCHONDRIAL"/>
    <property type="match status" value="1"/>
</dbReference>
<evidence type="ECO:0000256" key="5">
    <source>
        <dbReference type="ARBA" id="ARBA00022723"/>
    </source>
</evidence>
<dbReference type="Pfam" id="PF12627">
    <property type="entry name" value="PolyA_pol_RNAbd"/>
    <property type="match status" value="1"/>
</dbReference>
<dbReference type="InterPro" id="IPR006674">
    <property type="entry name" value="HD_domain"/>
</dbReference>
<dbReference type="SUPFAM" id="SSF81891">
    <property type="entry name" value="Poly A polymerase C-terminal region-like"/>
    <property type="match status" value="1"/>
</dbReference>
<proteinExistence type="inferred from homology"/>
<dbReference type="Pfam" id="PF01966">
    <property type="entry name" value="HD"/>
    <property type="match status" value="1"/>
</dbReference>
<dbReference type="PANTHER" id="PTHR46173:SF1">
    <property type="entry name" value="CCA TRNA NUCLEOTIDYLTRANSFERASE 1, MITOCHONDRIAL"/>
    <property type="match status" value="1"/>
</dbReference>
<keyword evidence="4" id="KW-0548">Nucleotidyltransferase</keyword>
<feature type="domain" description="HD" evidence="10">
    <location>
        <begin position="209"/>
        <end position="323"/>
    </location>
</feature>
<dbReference type="GO" id="GO:0008033">
    <property type="term" value="P:tRNA processing"/>
    <property type="evidence" value="ECO:0007669"/>
    <property type="project" value="UniProtKB-KW"/>
</dbReference>
<dbReference type="Proteomes" id="UP000885695">
    <property type="component" value="Unassembled WGS sequence"/>
</dbReference>
<dbReference type="NCBIfam" id="TIGR00277">
    <property type="entry name" value="HDIG"/>
    <property type="match status" value="1"/>
</dbReference>
<dbReference type="Gene3D" id="1.10.246.80">
    <property type="match status" value="1"/>
</dbReference>
<dbReference type="SUPFAM" id="SSF81301">
    <property type="entry name" value="Nucleotidyltransferase"/>
    <property type="match status" value="1"/>
</dbReference>
<dbReference type="InterPro" id="IPR043519">
    <property type="entry name" value="NT_sf"/>
</dbReference>
<sequence length="444" mass="51241">DWDITTSAKPKEVQKLFKDSFYENEFFTVTVLTKAKKESEKQVEVTTFRSDIRYKDMRHPEEFRYAKTLSEDLSRRDFTMNSIALDAGGNIQDPFNGQEDIKKKLVKAVGDPKARFSEDALRLMRAVRLASQLEFSIESETKQAIQDCASLLKQISQERIRDEFIKIIMSEDATEGIELLRETGLLKYIVPELEEGHGVGQNKHHIYTVWEHNLLALQYAVKNKWSLEVRVASLFHDIGKPRVKEGEGENSTFYAHEVVGGKMTREILARLKFSGIQVKKISKLVRYHLFYYNVDEVSESSVRRLVRKVGAEDMEELLQLRMADRIGSGVPKAEPYKLRHLKYIIERAAKAPITSSMLKIDGSDIMKQLNLEPGPQIGYVLSILLEEVVEDPKLNTKKHLTERTEELGKLKKQELEMLAEKAKVRIEQVENKEDSMIKQKYWVS</sequence>
<dbReference type="SMART" id="SM00471">
    <property type="entry name" value="HDc"/>
    <property type="match status" value="1"/>
</dbReference>
<keyword evidence="7" id="KW-0460">Magnesium</keyword>
<feature type="coiled-coil region" evidence="9">
    <location>
        <begin position="412"/>
        <end position="439"/>
    </location>
</feature>
<dbReference type="CDD" id="cd00077">
    <property type="entry name" value="HDc"/>
    <property type="match status" value="1"/>
</dbReference>
<dbReference type="PROSITE" id="PS51831">
    <property type="entry name" value="HD"/>
    <property type="match status" value="1"/>
</dbReference>
<evidence type="ECO:0000256" key="4">
    <source>
        <dbReference type="ARBA" id="ARBA00022695"/>
    </source>
</evidence>
<evidence type="ECO:0000256" key="8">
    <source>
        <dbReference type="RuleBase" id="RU003953"/>
    </source>
</evidence>
<organism evidence="11">
    <name type="scientific">candidate division CPR3 bacterium</name>
    <dbReference type="NCBI Taxonomy" id="2268181"/>
    <lineage>
        <taxon>Bacteria</taxon>
        <taxon>Bacteria division CPR3</taxon>
    </lineage>
</organism>
<gene>
    <name evidence="11" type="ORF">ENI13_00035</name>
</gene>
<comment type="cofactor">
    <cofactor evidence="1">
        <name>Mg(2+)</name>
        <dbReference type="ChEBI" id="CHEBI:18420"/>
    </cofactor>
</comment>
<evidence type="ECO:0000256" key="7">
    <source>
        <dbReference type="ARBA" id="ARBA00022842"/>
    </source>
</evidence>
<evidence type="ECO:0000256" key="6">
    <source>
        <dbReference type="ARBA" id="ARBA00022741"/>
    </source>
</evidence>
<dbReference type="AlphaFoldDB" id="A0A7C1NJG6"/>
<dbReference type="InterPro" id="IPR002646">
    <property type="entry name" value="PolA_pol_head_dom"/>
</dbReference>
<evidence type="ECO:0000313" key="11">
    <source>
        <dbReference type="EMBL" id="HEB13350.1"/>
    </source>
</evidence>
<accession>A0A7C1NJG6</accession>
<dbReference type="InterPro" id="IPR003607">
    <property type="entry name" value="HD/PDEase_dom"/>
</dbReference>
<protein>
    <submittedName>
        <fullName evidence="11">HD domain-containing protein</fullName>
    </submittedName>
</protein>
<dbReference type="InterPro" id="IPR032828">
    <property type="entry name" value="PolyA_RNA-bd"/>
</dbReference>
<keyword evidence="2 8" id="KW-0808">Transferase</keyword>
<keyword evidence="5" id="KW-0479">Metal-binding</keyword>
<name>A0A7C1NJG6_UNCC3</name>
<dbReference type="InterPro" id="IPR006675">
    <property type="entry name" value="HDIG_dom"/>
</dbReference>
<feature type="non-terminal residue" evidence="11">
    <location>
        <position position="1"/>
    </location>
</feature>
<dbReference type="GO" id="GO:0046872">
    <property type="term" value="F:metal ion binding"/>
    <property type="evidence" value="ECO:0007669"/>
    <property type="project" value="UniProtKB-KW"/>
</dbReference>
<evidence type="ECO:0000256" key="2">
    <source>
        <dbReference type="ARBA" id="ARBA00022679"/>
    </source>
</evidence>
<comment type="caution">
    <text evidence="11">The sequence shown here is derived from an EMBL/GenBank/DDBJ whole genome shotgun (WGS) entry which is preliminary data.</text>
</comment>
<dbReference type="GO" id="GO:0000166">
    <property type="term" value="F:nucleotide binding"/>
    <property type="evidence" value="ECO:0007669"/>
    <property type="project" value="UniProtKB-KW"/>
</dbReference>
<dbReference type="Pfam" id="PF01743">
    <property type="entry name" value="PolyA_pol"/>
    <property type="match status" value="1"/>
</dbReference>
<keyword evidence="6" id="KW-0547">Nucleotide-binding</keyword>
<dbReference type="EMBL" id="DRHL01000002">
    <property type="protein sequence ID" value="HEB13350.1"/>
    <property type="molecule type" value="Genomic_DNA"/>
</dbReference>
<reference evidence="11" key="1">
    <citation type="journal article" date="2020" name="mSystems">
        <title>Genome- and Community-Level Interaction Insights into Carbon Utilization and Element Cycling Functions of Hydrothermarchaeota in Hydrothermal Sediment.</title>
        <authorList>
            <person name="Zhou Z."/>
            <person name="Liu Y."/>
            <person name="Xu W."/>
            <person name="Pan J."/>
            <person name="Luo Z.H."/>
            <person name="Li M."/>
        </authorList>
    </citation>
    <scope>NUCLEOTIDE SEQUENCE [LARGE SCALE GENOMIC DNA]</scope>
    <source>
        <strain evidence="11">HyVt-369</strain>
    </source>
</reference>
<evidence type="ECO:0000259" key="10">
    <source>
        <dbReference type="PROSITE" id="PS51831"/>
    </source>
</evidence>
<evidence type="ECO:0000256" key="9">
    <source>
        <dbReference type="SAM" id="Coils"/>
    </source>
</evidence>
<evidence type="ECO:0000256" key="1">
    <source>
        <dbReference type="ARBA" id="ARBA00001946"/>
    </source>
</evidence>
<dbReference type="InterPro" id="IPR050264">
    <property type="entry name" value="Bact_CCA-adding_enz_type3_sf"/>
</dbReference>
<keyword evidence="8" id="KW-0694">RNA-binding</keyword>
<keyword evidence="3" id="KW-0819">tRNA processing</keyword>